<feature type="transmembrane region" description="Helical" evidence="5">
    <location>
        <begin position="142"/>
        <end position="167"/>
    </location>
</feature>
<feature type="transmembrane region" description="Helical" evidence="5">
    <location>
        <begin position="277"/>
        <end position="299"/>
    </location>
</feature>
<dbReference type="PATRIC" id="fig|369723.5.peg.1440"/>
<feature type="transmembrane region" description="Helical" evidence="5">
    <location>
        <begin position="21"/>
        <end position="41"/>
    </location>
</feature>
<dbReference type="SUPFAM" id="SSF103473">
    <property type="entry name" value="MFS general substrate transporter"/>
    <property type="match status" value="1"/>
</dbReference>
<dbReference type="Proteomes" id="UP000000235">
    <property type="component" value="Chromosome"/>
</dbReference>
<comment type="subcellular location">
    <subcellularLocation>
        <location evidence="1">Cell membrane</location>
        <topology evidence="1">Multi-pass membrane protein</topology>
    </subcellularLocation>
</comment>
<dbReference type="InterPro" id="IPR011701">
    <property type="entry name" value="MFS"/>
</dbReference>
<dbReference type="Gene3D" id="1.20.1720.10">
    <property type="entry name" value="Multidrug resistance protein D"/>
    <property type="match status" value="1"/>
</dbReference>
<keyword evidence="2 5" id="KW-0812">Transmembrane</keyword>
<feature type="domain" description="Major facilitator superfamily (MFS) profile" evidence="6">
    <location>
        <begin position="18"/>
        <end position="466"/>
    </location>
</feature>
<reference evidence="8" key="1">
    <citation type="journal article" date="2007" name="Proc. Natl. Acad. Sci. U.S.A.">
        <title>Genome sequencing reveals complex secondary metabolome in the marine actinomycete Salinispora tropica.</title>
        <authorList>
            <person name="Udwary D.W."/>
            <person name="Zeigler L."/>
            <person name="Asolkar R.N."/>
            <person name="Singan V."/>
            <person name="Lapidus A."/>
            <person name="Fenical W."/>
            <person name="Jensen P.R."/>
            <person name="Moore B.S."/>
        </authorList>
    </citation>
    <scope>NUCLEOTIDE SEQUENCE [LARGE SCALE GENOMIC DNA]</scope>
    <source>
        <strain evidence="8">ATCC BAA-916 / DSM 44818 / CNB-440</strain>
    </source>
</reference>
<dbReference type="EMBL" id="CP000667">
    <property type="protein sequence ID" value="ABP53880.1"/>
    <property type="molecule type" value="Genomic_DNA"/>
</dbReference>
<feature type="transmembrane region" description="Helical" evidence="5">
    <location>
        <begin position="237"/>
        <end position="256"/>
    </location>
</feature>
<evidence type="ECO:0000256" key="5">
    <source>
        <dbReference type="SAM" id="Phobius"/>
    </source>
</evidence>
<sequence>MSRSDAPAEAGHTRRWRIITVAAAISFMSFFDLSVINVMLPSIERTLSAGNGAVQWVVSGYSLMFALALVPAGRLGDAKGRRHALLLGLALFVAASTMAGTAGSGTMLVVARLMQGAAAGVLVPQITALVEELFQPEQRGRPFGVLGATASVATAVGPVIGGLILALGGVENGWRLVFLSNIPIGVVAALLVWRRFPAKPPSGRTDHRPDLTGTLLLGAGIMLVILPVLQREQWKGLLPWLLVPIGFGVLVAFRSWETSDARRHPPVFDFRLLTHRTYRLGLLLGFFYYAGFTSLPLIFSLHLQYGLHRDPLHTGLTIAPFAVGSALGALLGGRHVERLGRPLISIGLVTVMVSLAVMTALTSFAGTTFSVVNAFPLLLAGVGSGLVITPNNTLTLSQVPKPDAGSAAGMYRTMRQVGSAVGLAMITATLLGAVAANDGSWSTALRYALGVEVGIVTAALLTNLADIIGSRRQPSAPAP</sequence>
<feature type="transmembrane region" description="Helical" evidence="5">
    <location>
        <begin position="214"/>
        <end position="231"/>
    </location>
</feature>
<organism evidence="7 8">
    <name type="scientific">Salinispora tropica (strain ATCC BAA-916 / DSM 44818 / JCM 13857 / NBRC 105044 / CNB-440)</name>
    <dbReference type="NCBI Taxonomy" id="369723"/>
    <lineage>
        <taxon>Bacteria</taxon>
        <taxon>Bacillati</taxon>
        <taxon>Actinomycetota</taxon>
        <taxon>Actinomycetes</taxon>
        <taxon>Micromonosporales</taxon>
        <taxon>Micromonosporaceae</taxon>
        <taxon>Salinispora</taxon>
    </lineage>
</organism>
<dbReference type="PROSITE" id="PS50850">
    <property type="entry name" value="MFS"/>
    <property type="match status" value="1"/>
</dbReference>
<gene>
    <name evidence="7" type="ordered locus">Strop_1413</name>
</gene>
<dbReference type="PANTHER" id="PTHR42718:SF39">
    <property type="entry name" value="ACTINORHODIN TRANSPORTER-RELATED"/>
    <property type="match status" value="1"/>
</dbReference>
<evidence type="ECO:0000256" key="1">
    <source>
        <dbReference type="ARBA" id="ARBA00004651"/>
    </source>
</evidence>
<feature type="transmembrane region" description="Helical" evidence="5">
    <location>
        <begin position="84"/>
        <end position="103"/>
    </location>
</feature>
<dbReference type="KEGG" id="stp:Strop_1413"/>
<dbReference type="PROSITE" id="PS00217">
    <property type="entry name" value="SUGAR_TRANSPORT_2"/>
    <property type="match status" value="1"/>
</dbReference>
<evidence type="ECO:0000313" key="8">
    <source>
        <dbReference type="Proteomes" id="UP000000235"/>
    </source>
</evidence>
<dbReference type="HOGENOM" id="CLU_000960_28_2_11"/>
<protein>
    <submittedName>
        <fullName evidence="7">Major facilitator superfamily MFS_1</fullName>
    </submittedName>
</protein>
<dbReference type="Gene3D" id="1.20.1250.20">
    <property type="entry name" value="MFS general substrate transporter like domains"/>
    <property type="match status" value="1"/>
</dbReference>
<dbReference type="GO" id="GO:0005886">
    <property type="term" value="C:plasma membrane"/>
    <property type="evidence" value="ECO:0007669"/>
    <property type="project" value="UniProtKB-SubCell"/>
</dbReference>
<feature type="transmembrane region" description="Helical" evidence="5">
    <location>
        <begin position="417"/>
        <end position="435"/>
    </location>
</feature>
<dbReference type="STRING" id="369723.Strop_1413"/>
<evidence type="ECO:0000256" key="2">
    <source>
        <dbReference type="ARBA" id="ARBA00022692"/>
    </source>
</evidence>
<name>A4X4T0_SALTO</name>
<dbReference type="PANTHER" id="PTHR42718">
    <property type="entry name" value="MAJOR FACILITATOR SUPERFAMILY MULTIDRUG TRANSPORTER MFSC"/>
    <property type="match status" value="1"/>
</dbReference>
<dbReference type="InterPro" id="IPR005829">
    <property type="entry name" value="Sugar_transporter_CS"/>
</dbReference>
<keyword evidence="4 5" id="KW-0472">Membrane</keyword>
<proteinExistence type="predicted"/>
<dbReference type="AlphaFoldDB" id="A4X4T0"/>
<dbReference type="eggNOG" id="COG2814">
    <property type="taxonomic scope" value="Bacteria"/>
</dbReference>
<evidence type="ECO:0000256" key="4">
    <source>
        <dbReference type="ARBA" id="ARBA00023136"/>
    </source>
</evidence>
<keyword evidence="8" id="KW-1185">Reference proteome</keyword>
<feature type="transmembrane region" description="Helical" evidence="5">
    <location>
        <begin position="377"/>
        <end position="396"/>
    </location>
</feature>
<evidence type="ECO:0000259" key="6">
    <source>
        <dbReference type="PROSITE" id="PS50850"/>
    </source>
</evidence>
<dbReference type="InterPro" id="IPR036259">
    <property type="entry name" value="MFS_trans_sf"/>
</dbReference>
<feature type="transmembrane region" description="Helical" evidence="5">
    <location>
        <begin position="109"/>
        <end position="130"/>
    </location>
</feature>
<feature type="transmembrane region" description="Helical" evidence="5">
    <location>
        <begin position="173"/>
        <end position="193"/>
    </location>
</feature>
<dbReference type="GO" id="GO:0022857">
    <property type="term" value="F:transmembrane transporter activity"/>
    <property type="evidence" value="ECO:0007669"/>
    <property type="project" value="InterPro"/>
</dbReference>
<dbReference type="InterPro" id="IPR020846">
    <property type="entry name" value="MFS_dom"/>
</dbReference>
<feature type="transmembrane region" description="Helical" evidence="5">
    <location>
        <begin position="447"/>
        <end position="465"/>
    </location>
</feature>
<accession>A4X4T0</accession>
<dbReference type="RefSeq" id="WP_011905312.1">
    <property type="nucleotide sequence ID" value="NC_009380.1"/>
</dbReference>
<dbReference type="Pfam" id="PF07690">
    <property type="entry name" value="MFS_1"/>
    <property type="match status" value="1"/>
</dbReference>
<evidence type="ECO:0000313" key="7">
    <source>
        <dbReference type="EMBL" id="ABP53880.1"/>
    </source>
</evidence>
<feature type="transmembrane region" description="Helical" evidence="5">
    <location>
        <begin position="343"/>
        <end position="365"/>
    </location>
</feature>
<feature type="transmembrane region" description="Helical" evidence="5">
    <location>
        <begin position="311"/>
        <end position="331"/>
    </location>
</feature>
<dbReference type="CDD" id="cd17321">
    <property type="entry name" value="MFS_MMR_MDR_like"/>
    <property type="match status" value="1"/>
</dbReference>
<feature type="transmembrane region" description="Helical" evidence="5">
    <location>
        <begin position="53"/>
        <end position="72"/>
    </location>
</feature>
<evidence type="ECO:0000256" key="3">
    <source>
        <dbReference type="ARBA" id="ARBA00022989"/>
    </source>
</evidence>
<dbReference type="PRINTS" id="PR01036">
    <property type="entry name" value="TCRTETB"/>
</dbReference>
<keyword evidence="3 5" id="KW-1133">Transmembrane helix</keyword>